<evidence type="ECO:0000313" key="1">
    <source>
        <dbReference type="EMBL" id="PNT73517.1"/>
    </source>
</evidence>
<reference evidence="1 2" key="1">
    <citation type="journal article" date="2010" name="Nature">
        <title>Genome sequencing and analysis of the model grass Brachypodium distachyon.</title>
        <authorList>
            <consortium name="International Brachypodium Initiative"/>
        </authorList>
    </citation>
    <scope>NUCLEOTIDE SEQUENCE [LARGE SCALE GENOMIC DNA]</scope>
    <source>
        <strain evidence="1">Bd21</strain>
        <strain evidence="2">cv. Bd21</strain>
    </source>
</reference>
<reference evidence="1" key="2">
    <citation type="submission" date="2017-06" db="EMBL/GenBank/DDBJ databases">
        <title>WGS assembly of Brachypodium distachyon.</title>
        <authorList>
            <consortium name="The International Brachypodium Initiative"/>
            <person name="Lucas S."/>
            <person name="Harmon-Smith M."/>
            <person name="Lail K."/>
            <person name="Tice H."/>
            <person name="Grimwood J."/>
            <person name="Bruce D."/>
            <person name="Barry K."/>
            <person name="Shu S."/>
            <person name="Lindquist E."/>
            <person name="Wang M."/>
            <person name="Pitluck S."/>
            <person name="Vogel J.P."/>
            <person name="Garvin D.F."/>
            <person name="Mockler T.C."/>
            <person name="Schmutz J."/>
            <person name="Rokhsar D."/>
            <person name="Bevan M.W."/>
        </authorList>
    </citation>
    <scope>NUCLEOTIDE SEQUENCE</scope>
    <source>
        <strain evidence="1">Bd21</strain>
    </source>
</reference>
<name>A0A2K2DGW3_BRADI</name>
<dbReference type="EMBL" id="CM000881">
    <property type="protein sequence ID" value="PNT73517.1"/>
    <property type="molecule type" value="Genomic_DNA"/>
</dbReference>
<dbReference type="Gramene" id="PNT73517">
    <property type="protein sequence ID" value="PNT73517"/>
    <property type="gene ID" value="BRADI_2g59580v3"/>
</dbReference>
<dbReference type="EnsemblPlants" id="PNT73517">
    <property type="protein sequence ID" value="PNT73517"/>
    <property type="gene ID" value="BRADI_2g59580v3"/>
</dbReference>
<reference evidence="2" key="3">
    <citation type="submission" date="2018-08" db="UniProtKB">
        <authorList>
            <consortium name="EnsemblPlants"/>
        </authorList>
    </citation>
    <scope>IDENTIFICATION</scope>
    <source>
        <strain evidence="2">cv. Bd21</strain>
    </source>
</reference>
<organism evidence="1">
    <name type="scientific">Brachypodium distachyon</name>
    <name type="common">Purple false brome</name>
    <name type="synonym">Trachynia distachya</name>
    <dbReference type="NCBI Taxonomy" id="15368"/>
    <lineage>
        <taxon>Eukaryota</taxon>
        <taxon>Viridiplantae</taxon>
        <taxon>Streptophyta</taxon>
        <taxon>Embryophyta</taxon>
        <taxon>Tracheophyta</taxon>
        <taxon>Spermatophyta</taxon>
        <taxon>Magnoliopsida</taxon>
        <taxon>Liliopsida</taxon>
        <taxon>Poales</taxon>
        <taxon>Poaceae</taxon>
        <taxon>BOP clade</taxon>
        <taxon>Pooideae</taxon>
        <taxon>Stipodae</taxon>
        <taxon>Brachypodieae</taxon>
        <taxon>Brachypodium</taxon>
    </lineage>
</organism>
<dbReference type="GeneID" id="112271163"/>
<evidence type="ECO:0000313" key="3">
    <source>
        <dbReference type="Proteomes" id="UP000008810"/>
    </source>
</evidence>
<sequence>MAAATTTVDVVEAKAAGNLMAAPELAGGRRARGGARRARPAGLTQCVADCGNAATSCLLDCYKSSTMPSAVRIDDERKLLPVCLLDCTNAGMFRSSDCSSQNNLN</sequence>
<proteinExistence type="predicted"/>
<dbReference type="Proteomes" id="UP000008810">
    <property type="component" value="Chromosome 2"/>
</dbReference>
<dbReference type="OrthoDB" id="667692at2759"/>
<dbReference type="AlphaFoldDB" id="A0A2K2DGW3"/>
<accession>A0A2K2DGW3</accession>
<keyword evidence="3" id="KW-1185">Reference proteome</keyword>
<evidence type="ECO:0000313" key="2">
    <source>
        <dbReference type="EnsemblPlants" id="PNT73517"/>
    </source>
</evidence>
<protein>
    <submittedName>
        <fullName evidence="1 2">Uncharacterized protein</fullName>
    </submittedName>
</protein>
<gene>
    <name evidence="2" type="primary">LOC112271163</name>
    <name evidence="1" type="ORF">BRADI_2g59580v3</name>
</gene>
<dbReference type="RefSeq" id="XP_024315996.1">
    <property type="nucleotide sequence ID" value="XM_024460228.1"/>
</dbReference>